<dbReference type="AlphaFoldDB" id="A0A1I2ZMW7"/>
<reference evidence="2" key="1">
    <citation type="submission" date="2016-10" db="EMBL/GenBank/DDBJ databases">
        <authorList>
            <person name="Varghese N."/>
            <person name="Submissions S."/>
        </authorList>
    </citation>
    <scope>NUCLEOTIDE SEQUENCE [LARGE SCALE GENOMIC DNA]</scope>
    <source>
        <strain evidence="2">LP51</strain>
    </source>
</reference>
<evidence type="ECO:0000313" key="1">
    <source>
        <dbReference type="EMBL" id="SFH39177.1"/>
    </source>
</evidence>
<dbReference type="EMBL" id="FOOT01000016">
    <property type="protein sequence ID" value="SFH39177.1"/>
    <property type="molecule type" value="Genomic_DNA"/>
</dbReference>
<sequence>MQVITRNVKNRATIIRYVHDALESGMRYWTFRLHPRGKSKLVFVSTDTITSIYLVNQQLETELASMVGNSYGKAPSILGTWLRKEKMTRLGF</sequence>
<accession>A0A1I2ZMW7</accession>
<dbReference type="Proteomes" id="UP000198724">
    <property type="component" value="Unassembled WGS sequence"/>
</dbReference>
<protein>
    <submittedName>
        <fullName evidence="1">Uncharacterized protein</fullName>
    </submittedName>
</protein>
<organism evidence="1 2">
    <name type="scientific">Pontibacter chinhatensis</name>
    <dbReference type="NCBI Taxonomy" id="1436961"/>
    <lineage>
        <taxon>Bacteria</taxon>
        <taxon>Pseudomonadati</taxon>
        <taxon>Bacteroidota</taxon>
        <taxon>Cytophagia</taxon>
        <taxon>Cytophagales</taxon>
        <taxon>Hymenobacteraceae</taxon>
        <taxon>Pontibacter</taxon>
    </lineage>
</organism>
<proteinExistence type="predicted"/>
<keyword evidence="2" id="KW-1185">Reference proteome</keyword>
<gene>
    <name evidence="1" type="ORF">SAMN05421739_11620</name>
</gene>
<name>A0A1I2ZMW7_9BACT</name>
<evidence type="ECO:0000313" key="2">
    <source>
        <dbReference type="Proteomes" id="UP000198724"/>
    </source>
</evidence>